<comment type="caution">
    <text evidence="1">The sequence shown here is derived from an EMBL/GenBank/DDBJ whole genome shotgun (WGS) entry which is preliminary data.</text>
</comment>
<name>A0AAW0F0P9_9TRYP</name>
<organism evidence="1 2">
    <name type="scientific">Novymonas esmeraldas</name>
    <dbReference type="NCBI Taxonomy" id="1808958"/>
    <lineage>
        <taxon>Eukaryota</taxon>
        <taxon>Discoba</taxon>
        <taxon>Euglenozoa</taxon>
        <taxon>Kinetoplastea</taxon>
        <taxon>Metakinetoplastina</taxon>
        <taxon>Trypanosomatida</taxon>
        <taxon>Trypanosomatidae</taxon>
        <taxon>Novymonas</taxon>
    </lineage>
</organism>
<evidence type="ECO:0000313" key="2">
    <source>
        <dbReference type="Proteomes" id="UP001430356"/>
    </source>
</evidence>
<proteinExistence type="predicted"/>
<sequence length="285" mass="30846">MLDSVSLPYADSVLGDGSSDAEETRWMAFARASVMKEIKSDAGSKQAWSDAIEESDAAQRRHDEAHRAFLLEVQQRLHGGVDDGIPSPLTGAVRPVASRGRCGLLDLVEVAAPPLRLRSTGANVAASQAQPYAIVAKGDGAEEEQEQEAPLLASSSLTLTPAASPTPVSQAALDAVFFESLVSQELNLALWRSVAVPQEALRCALEEVQQLDRALCVEDATVRYINTVRFTEQRTYKRRRSELKAQLCKTHEKVTALERLLGTVATEPPTATSCTGERLRASMCE</sequence>
<dbReference type="AlphaFoldDB" id="A0AAW0F0P9"/>
<evidence type="ECO:0000313" key="1">
    <source>
        <dbReference type="EMBL" id="KAK7199695.1"/>
    </source>
</evidence>
<accession>A0AAW0F0P9</accession>
<protein>
    <submittedName>
        <fullName evidence="1">Uncharacterized protein</fullName>
    </submittedName>
</protein>
<dbReference type="EMBL" id="JAECZO010000001">
    <property type="protein sequence ID" value="KAK7199695.1"/>
    <property type="molecule type" value="Genomic_DNA"/>
</dbReference>
<gene>
    <name evidence="1" type="ORF">NESM_000015200</name>
</gene>
<dbReference type="Proteomes" id="UP001430356">
    <property type="component" value="Unassembled WGS sequence"/>
</dbReference>
<reference evidence="1 2" key="1">
    <citation type="journal article" date="2021" name="MBio">
        <title>A New Model Trypanosomatid, Novymonas esmeraldas: Genomic Perception of Its 'Candidatus Pandoraea novymonadis' Endosymbiont.</title>
        <authorList>
            <person name="Zakharova A."/>
            <person name="Saura A."/>
            <person name="Butenko A."/>
            <person name="Podesvova L."/>
            <person name="Warmusova S."/>
            <person name="Kostygov A.Y."/>
            <person name="Nenarokova A."/>
            <person name="Lukes J."/>
            <person name="Opperdoes F.R."/>
            <person name="Yurchenko V."/>
        </authorList>
    </citation>
    <scope>NUCLEOTIDE SEQUENCE [LARGE SCALE GENOMIC DNA]</scope>
    <source>
        <strain evidence="1 2">E262AT.01</strain>
    </source>
</reference>
<keyword evidence="2" id="KW-1185">Reference proteome</keyword>